<keyword evidence="2" id="KW-1185">Reference proteome</keyword>
<name>A0A1H1KEP9_9BURK</name>
<proteinExistence type="predicted"/>
<evidence type="ECO:0000313" key="2">
    <source>
        <dbReference type="Proteomes" id="UP000199365"/>
    </source>
</evidence>
<dbReference type="Proteomes" id="UP000199365">
    <property type="component" value="Unassembled WGS sequence"/>
</dbReference>
<reference evidence="2" key="1">
    <citation type="submission" date="2016-10" db="EMBL/GenBank/DDBJ databases">
        <authorList>
            <person name="Varghese N."/>
            <person name="Submissions S."/>
        </authorList>
    </citation>
    <scope>NUCLEOTIDE SEQUENCE [LARGE SCALE GENOMIC DNA]</scope>
    <source>
        <strain evidence="2">DUS833</strain>
    </source>
</reference>
<dbReference type="EMBL" id="FNKX01000003">
    <property type="protein sequence ID" value="SDR60517.1"/>
    <property type="molecule type" value="Genomic_DNA"/>
</dbReference>
<gene>
    <name evidence="1" type="ORF">SAMN05445850_7363</name>
</gene>
<dbReference type="AlphaFoldDB" id="A0A1H1KEP9"/>
<evidence type="ECO:0000313" key="1">
    <source>
        <dbReference type="EMBL" id="SDR60517.1"/>
    </source>
</evidence>
<accession>A0A1H1KEP9</accession>
<sequence>MEQSNALPDSIRAAIEAHGGAARWAELAEIEATVSACGLLFTAKRRPILRQVQVRASTHEPRFAFNDFPQVGETSELQGEELVRVVGRDGAILARRDGPRTAFRGWRRQIYWDDLDFVYFGAYAFWNYLTAPFLFLRGGFTFKELPPLATSAGIWPRIRATFPSDIPTHSRVQDFYFDRQHRLCRIDYTAMVIGRWARAAHICEDFREFDGFLVPTRRTVKPLPVGNAPLPAPTLVAIEVHDFRPRPSD</sequence>
<protein>
    <submittedName>
        <fullName evidence="1">Uncharacterized protein</fullName>
    </submittedName>
</protein>
<dbReference type="RefSeq" id="WP_090811756.1">
    <property type="nucleotide sequence ID" value="NZ_FNKX01000003.1"/>
</dbReference>
<organism evidence="1 2">
    <name type="scientific">Paraburkholderia tuberum</name>
    <dbReference type="NCBI Taxonomy" id="157910"/>
    <lineage>
        <taxon>Bacteria</taxon>
        <taxon>Pseudomonadati</taxon>
        <taxon>Pseudomonadota</taxon>
        <taxon>Betaproteobacteria</taxon>
        <taxon>Burkholderiales</taxon>
        <taxon>Burkholderiaceae</taxon>
        <taxon>Paraburkholderia</taxon>
    </lineage>
</organism>